<dbReference type="AlphaFoldDB" id="A0A9J6BWI9"/>
<dbReference type="SMART" id="SM00698">
    <property type="entry name" value="MORN"/>
    <property type="match status" value="4"/>
</dbReference>
<proteinExistence type="predicted"/>
<organism evidence="2 3">
    <name type="scientific">Polypedilum vanderplanki</name>
    <name type="common">Sleeping chironomid midge</name>
    <dbReference type="NCBI Taxonomy" id="319348"/>
    <lineage>
        <taxon>Eukaryota</taxon>
        <taxon>Metazoa</taxon>
        <taxon>Ecdysozoa</taxon>
        <taxon>Arthropoda</taxon>
        <taxon>Hexapoda</taxon>
        <taxon>Insecta</taxon>
        <taxon>Pterygota</taxon>
        <taxon>Neoptera</taxon>
        <taxon>Endopterygota</taxon>
        <taxon>Diptera</taxon>
        <taxon>Nematocera</taxon>
        <taxon>Chironomoidea</taxon>
        <taxon>Chironomidae</taxon>
        <taxon>Chironominae</taxon>
        <taxon>Polypedilum</taxon>
        <taxon>Polypedilum</taxon>
    </lineage>
</organism>
<dbReference type="OrthoDB" id="423343at2759"/>
<dbReference type="PANTHER" id="PTHR23084">
    <property type="entry name" value="PHOSPHATIDYLINOSITOL-4-PHOSPHATE 5-KINASE RELATED"/>
    <property type="match status" value="1"/>
</dbReference>
<name>A0A9J6BWI9_POLVA</name>
<accession>A0A9J6BWI9</accession>
<sequence length="308" mass="35330">MSKFGSLSSNKSKTIEKQEKKEEIFIGEYVGDRLSDGTCDGFGREVYQNRDQYEGEYRRGLRNGRGCYMYKSGAYYNGEWKKGFKDGHGKFNYPDGSEYCGEWKRNKRHGFGKYTYRNGDVYEGSWKENVKHGMGLFSYHETPVSIKGTWKENSLIGPVEIRYPNYEYHGYFDGTRLVGEGSFTSKMQYMLNGHIEMYPAISNENHEIIKTSESNLENSHSESDENKKCLTRFIAHEIMPYDYSRLPQQPVPLPEMDSSVSTCSYRSSLSCMEVDLYQVQSPILVSANPIQNCEDEVSLNSDEACGSP</sequence>
<dbReference type="Proteomes" id="UP001107558">
    <property type="component" value="Chromosome 2"/>
</dbReference>
<evidence type="ECO:0000256" key="1">
    <source>
        <dbReference type="ARBA" id="ARBA00022737"/>
    </source>
</evidence>
<comment type="caution">
    <text evidence="2">The sequence shown here is derived from an EMBL/GenBank/DDBJ whole genome shotgun (WGS) entry which is preliminary data.</text>
</comment>
<dbReference type="InterPro" id="IPR003409">
    <property type="entry name" value="MORN"/>
</dbReference>
<dbReference type="PANTHER" id="PTHR23084:SF263">
    <property type="entry name" value="MORN REPEAT-CONTAINING PROTEIN 1"/>
    <property type="match status" value="1"/>
</dbReference>
<dbReference type="EMBL" id="JADBJN010000002">
    <property type="protein sequence ID" value="KAG5674313.1"/>
    <property type="molecule type" value="Genomic_DNA"/>
</dbReference>
<evidence type="ECO:0000313" key="2">
    <source>
        <dbReference type="EMBL" id="KAG5674313.1"/>
    </source>
</evidence>
<keyword evidence="3" id="KW-1185">Reference proteome</keyword>
<dbReference type="FunFam" id="2.20.110.10:FF:000002">
    <property type="entry name" value="Phosphatidylinositol 4-phosphate 5-kinase 8"/>
    <property type="match status" value="1"/>
</dbReference>
<dbReference type="SUPFAM" id="SSF82185">
    <property type="entry name" value="Histone H3 K4-specific methyltransferase SET7/9 N-terminal domain"/>
    <property type="match status" value="1"/>
</dbReference>
<dbReference type="Gene3D" id="2.20.110.10">
    <property type="entry name" value="Histone H3 K4-specific methyltransferase SET7/9 N-terminal domain"/>
    <property type="match status" value="2"/>
</dbReference>
<reference evidence="2" key="1">
    <citation type="submission" date="2021-03" db="EMBL/GenBank/DDBJ databases">
        <title>Chromosome level genome of the anhydrobiotic midge Polypedilum vanderplanki.</title>
        <authorList>
            <person name="Yoshida Y."/>
            <person name="Kikawada T."/>
            <person name="Gusev O."/>
        </authorList>
    </citation>
    <scope>NUCLEOTIDE SEQUENCE</scope>
    <source>
        <strain evidence="2">NIAS01</strain>
        <tissue evidence="2">Whole body or cell culture</tissue>
    </source>
</reference>
<gene>
    <name evidence="2" type="ORF">PVAND_004290</name>
</gene>
<protein>
    <submittedName>
        <fullName evidence="2">Uncharacterized protein</fullName>
    </submittedName>
</protein>
<keyword evidence="1" id="KW-0677">Repeat</keyword>
<dbReference type="Pfam" id="PF02493">
    <property type="entry name" value="MORN"/>
    <property type="match status" value="4"/>
</dbReference>
<evidence type="ECO:0000313" key="3">
    <source>
        <dbReference type="Proteomes" id="UP001107558"/>
    </source>
</evidence>